<name>A0A1L6JCY3_9SPHN</name>
<evidence type="ECO:0000313" key="2">
    <source>
        <dbReference type="EMBL" id="APR53350.1"/>
    </source>
</evidence>
<dbReference type="InterPro" id="IPR036390">
    <property type="entry name" value="WH_DNA-bd_sf"/>
</dbReference>
<gene>
    <name evidence="2" type="ORF">BRX40_13745</name>
    <name evidence="3" type="ORF">CA257_21145</name>
</gene>
<dbReference type="Proteomes" id="UP000286681">
    <property type="component" value="Unassembled WGS sequence"/>
</dbReference>
<organism evidence="2 4">
    <name type="scientific">Sphingomonas koreensis</name>
    <dbReference type="NCBI Taxonomy" id="93064"/>
    <lineage>
        <taxon>Bacteria</taxon>
        <taxon>Pseudomonadati</taxon>
        <taxon>Pseudomonadota</taxon>
        <taxon>Alphaproteobacteria</taxon>
        <taxon>Sphingomonadales</taxon>
        <taxon>Sphingomonadaceae</taxon>
        <taxon>Sphingomonas</taxon>
    </lineage>
</organism>
<dbReference type="EMBL" id="CP018820">
    <property type="protein sequence ID" value="APR53350.1"/>
    <property type="molecule type" value="Genomic_DNA"/>
</dbReference>
<dbReference type="KEGG" id="skr:BRX40_13745"/>
<dbReference type="Gene3D" id="1.10.10.10">
    <property type="entry name" value="Winged helix-like DNA-binding domain superfamily/Winged helix DNA-binding domain"/>
    <property type="match status" value="1"/>
</dbReference>
<reference evidence="2" key="1">
    <citation type="submission" date="2016-12" db="EMBL/GenBank/DDBJ databases">
        <title>Whole genome sequencing of Sphingomonas koreensis.</title>
        <authorList>
            <person name="Conlan S."/>
            <person name="Thomas P.J."/>
            <person name="Mullikin J."/>
            <person name="Palmore T.N."/>
            <person name="Frank K.M."/>
            <person name="Segre J.A."/>
        </authorList>
    </citation>
    <scope>NUCLEOTIDE SEQUENCE</scope>
    <source>
        <strain evidence="2">ABOJV</strain>
    </source>
</reference>
<reference evidence="4" key="2">
    <citation type="submission" date="2016-12" db="EMBL/GenBank/DDBJ databases">
        <title>Whole genome sequencing of Sphingomonas sp. ABOJV.</title>
        <authorList>
            <person name="Conlan S."/>
            <person name="Thomas P.J."/>
            <person name="Mullikin J."/>
            <person name="Palmore T.N."/>
            <person name="Frank K.M."/>
            <person name="Segre J.A."/>
        </authorList>
    </citation>
    <scope>NUCLEOTIDE SEQUENCE [LARGE SCALE GENOMIC DNA]</scope>
    <source>
        <strain evidence="4">ABOJV</strain>
    </source>
</reference>
<evidence type="ECO:0000313" key="5">
    <source>
        <dbReference type="Proteomes" id="UP000286681"/>
    </source>
</evidence>
<dbReference type="Proteomes" id="UP000185161">
    <property type="component" value="Chromosome"/>
</dbReference>
<evidence type="ECO:0008006" key="6">
    <source>
        <dbReference type="Google" id="ProtNLM"/>
    </source>
</evidence>
<protein>
    <recommendedName>
        <fullName evidence="6">LexA repressor DNA-binding domain-containing protein</fullName>
    </recommendedName>
</protein>
<dbReference type="EMBL" id="QQWO01000026">
    <property type="protein sequence ID" value="RSU99160.1"/>
    <property type="molecule type" value="Genomic_DNA"/>
</dbReference>
<proteinExistence type="predicted"/>
<feature type="compositionally biased region" description="Basic and acidic residues" evidence="1">
    <location>
        <begin position="124"/>
        <end position="152"/>
    </location>
</feature>
<accession>A0A1L6JCY3</accession>
<dbReference type="AlphaFoldDB" id="A0A1L6JCY3"/>
<reference evidence="3 5" key="3">
    <citation type="submission" date="2018-07" db="EMBL/GenBank/DDBJ databases">
        <title>Genomic and Epidemiologic Investigation of an Indolent Hospital Outbreak.</title>
        <authorList>
            <person name="Johnson R.C."/>
            <person name="Deming C."/>
            <person name="Conlan S."/>
            <person name="Zellmer C.J."/>
            <person name="Michelin A.V."/>
            <person name="Lee-Lin S."/>
            <person name="Thomas P.J."/>
            <person name="Park M."/>
            <person name="Weingarten R.A."/>
            <person name="Less J."/>
            <person name="Dekker J.P."/>
            <person name="Frank K.M."/>
            <person name="Musser K.A."/>
            <person name="Mcquiston J.R."/>
            <person name="Henderson D.K."/>
            <person name="Lau A.F."/>
            <person name="Palmore T.N."/>
            <person name="Segre J.A."/>
        </authorList>
    </citation>
    <scope>NUCLEOTIDE SEQUENCE [LARGE SCALE GENOMIC DNA]</scope>
    <source>
        <strain evidence="3 5">SK-NIH.Env10_0317</strain>
    </source>
</reference>
<sequence length="152" mass="16908">MVSRKLQALDFITRYIGRWGGSPSYDEIANELGVSKTRARTLVRQLTRDGQIVRERGAHRAIALVEGSDRASVAAALLQLRRRGFVVDEDLFTVSAPCTNPPLPELPPLQHIPGTETGDGDDQTQARERRATAPRQDRRRDRRDHATSGRAA</sequence>
<evidence type="ECO:0000313" key="3">
    <source>
        <dbReference type="EMBL" id="RSU99160.1"/>
    </source>
</evidence>
<evidence type="ECO:0000256" key="1">
    <source>
        <dbReference type="SAM" id="MobiDB-lite"/>
    </source>
</evidence>
<evidence type="ECO:0000313" key="4">
    <source>
        <dbReference type="Proteomes" id="UP000185161"/>
    </source>
</evidence>
<dbReference type="InterPro" id="IPR036388">
    <property type="entry name" value="WH-like_DNA-bd_sf"/>
</dbReference>
<keyword evidence="4" id="KW-1185">Reference proteome</keyword>
<dbReference type="STRING" id="93064.BRX40_13745"/>
<feature type="region of interest" description="Disordered" evidence="1">
    <location>
        <begin position="96"/>
        <end position="152"/>
    </location>
</feature>
<dbReference type="SUPFAM" id="SSF46785">
    <property type="entry name" value="Winged helix' DNA-binding domain"/>
    <property type="match status" value="1"/>
</dbReference>